<dbReference type="Proteomes" id="UP000255036">
    <property type="component" value="Unassembled WGS sequence"/>
</dbReference>
<keyword evidence="4" id="KW-1185">Reference proteome</keyword>
<dbReference type="EMBL" id="QRCT01000049">
    <property type="protein sequence ID" value="RDU22311.1"/>
    <property type="molecule type" value="Genomic_DNA"/>
</dbReference>
<feature type="coiled-coil region" evidence="1">
    <location>
        <begin position="324"/>
        <end position="358"/>
    </location>
</feature>
<sequence length="379" mass="45369">MKFWKRIFKKNKKQLNNEPIDQMEQQVEHYALDSLEQIIEFVSELDEVSLEYENVTSYLNDMQIIDQIPEEMRVEINCVAEEIIKIKDKRKEFQNSTNKLTQMQYMEIEKFEDEMPASIKKLRDNESYLSAVKRDMHHVEGEKGAWDYERKYLLDEQKLLQKLLFFISSMFIVVCAVAFLLQTSYYMDLNMVYLSACFVAVITGFYIFLRIQKNSLKIQQVQVNLNHAIVVLNRIKTKYVNFTNVVEYTCEKYSVHNAHELQYLWDQYMLMKEQRKAYSRTSGDLEKLNQKLIRSLRQYNINDTGVWLYQVEALVDNKEMVEIRHNLILRRQKLRARIESINKKLTELKEEVIQFVKENPSYRKEVEEILSSIDSFEGI</sequence>
<accession>A0A371ARV3</accession>
<dbReference type="RefSeq" id="WP_115482721.1">
    <property type="nucleotide sequence ID" value="NZ_QRCT01000049.1"/>
</dbReference>
<organism evidence="3 4">
    <name type="scientific">Anaerosacchariphilus polymeriproducens</name>
    <dbReference type="NCBI Taxonomy" id="1812858"/>
    <lineage>
        <taxon>Bacteria</taxon>
        <taxon>Bacillati</taxon>
        <taxon>Bacillota</taxon>
        <taxon>Clostridia</taxon>
        <taxon>Lachnospirales</taxon>
        <taxon>Lachnospiraceae</taxon>
        <taxon>Anaerosacchariphilus</taxon>
    </lineage>
</organism>
<evidence type="ECO:0000256" key="2">
    <source>
        <dbReference type="SAM" id="Phobius"/>
    </source>
</evidence>
<keyword evidence="2" id="KW-0472">Membrane</keyword>
<keyword evidence="2" id="KW-0812">Transmembrane</keyword>
<protein>
    <submittedName>
        <fullName evidence="3">Uncharacterized protein</fullName>
    </submittedName>
</protein>
<reference evidence="3 4" key="1">
    <citation type="submission" date="2018-07" db="EMBL/GenBank/DDBJ databases">
        <title>Anaerosacharophilus polymeroproducens gen. nov. sp. nov., an anaerobic bacterium isolated from salt field.</title>
        <authorList>
            <person name="Kim W."/>
            <person name="Yang S.-H."/>
            <person name="Oh J."/>
            <person name="Lee J.-H."/>
            <person name="Kwon K.K."/>
        </authorList>
    </citation>
    <scope>NUCLEOTIDE SEQUENCE [LARGE SCALE GENOMIC DNA]</scope>
    <source>
        <strain evidence="3 4">MCWD5</strain>
    </source>
</reference>
<gene>
    <name evidence="3" type="ORF">DWV06_13515</name>
</gene>
<feature type="transmembrane region" description="Helical" evidence="2">
    <location>
        <begin position="163"/>
        <end position="185"/>
    </location>
</feature>
<proteinExistence type="predicted"/>
<comment type="caution">
    <text evidence="3">The sequence shown here is derived from an EMBL/GenBank/DDBJ whole genome shotgun (WGS) entry which is preliminary data.</text>
</comment>
<name>A0A371ARV3_9FIRM</name>
<keyword evidence="2" id="KW-1133">Transmembrane helix</keyword>
<evidence type="ECO:0000313" key="4">
    <source>
        <dbReference type="Proteomes" id="UP000255036"/>
    </source>
</evidence>
<dbReference type="OrthoDB" id="9772748at2"/>
<evidence type="ECO:0000313" key="3">
    <source>
        <dbReference type="EMBL" id="RDU22311.1"/>
    </source>
</evidence>
<evidence type="ECO:0000256" key="1">
    <source>
        <dbReference type="SAM" id="Coils"/>
    </source>
</evidence>
<feature type="transmembrane region" description="Helical" evidence="2">
    <location>
        <begin position="191"/>
        <end position="209"/>
    </location>
</feature>
<keyword evidence="1" id="KW-0175">Coiled coil</keyword>
<dbReference type="AlphaFoldDB" id="A0A371ARV3"/>